<evidence type="ECO:0000256" key="6">
    <source>
        <dbReference type="ARBA" id="ARBA00047615"/>
    </source>
</evidence>
<dbReference type="AlphaFoldDB" id="A0A371RLQ4"/>
<dbReference type="InParanoid" id="A0A371RLQ4"/>
<dbReference type="EC" id="2.7.4.25" evidence="8"/>
<dbReference type="InterPro" id="IPR003136">
    <property type="entry name" value="Cytidylate_kin"/>
</dbReference>
<evidence type="ECO:0000256" key="8">
    <source>
        <dbReference type="HAMAP-Rule" id="MF_00238"/>
    </source>
</evidence>
<accession>A0A371RLQ4</accession>
<evidence type="ECO:0000256" key="1">
    <source>
        <dbReference type="ARBA" id="ARBA00009427"/>
    </source>
</evidence>
<keyword evidence="2 8" id="KW-0808">Transferase</keyword>
<dbReference type="GO" id="GO:0036431">
    <property type="term" value="F:dCMP kinase activity"/>
    <property type="evidence" value="ECO:0007669"/>
    <property type="project" value="InterPro"/>
</dbReference>
<organism evidence="10 11">
    <name type="scientific">Parvularcula marina</name>
    <dbReference type="NCBI Taxonomy" id="2292771"/>
    <lineage>
        <taxon>Bacteria</taxon>
        <taxon>Pseudomonadati</taxon>
        <taxon>Pseudomonadota</taxon>
        <taxon>Alphaproteobacteria</taxon>
        <taxon>Parvularculales</taxon>
        <taxon>Parvularculaceae</taxon>
        <taxon>Parvularcula</taxon>
    </lineage>
</organism>
<evidence type="ECO:0000313" key="10">
    <source>
        <dbReference type="EMBL" id="RFB06387.1"/>
    </source>
</evidence>
<keyword evidence="4 8" id="KW-0418">Kinase</keyword>
<dbReference type="SUPFAM" id="SSF52540">
    <property type="entry name" value="P-loop containing nucleoside triphosphate hydrolases"/>
    <property type="match status" value="1"/>
</dbReference>
<comment type="catalytic activity">
    <reaction evidence="6 8">
        <text>dCMP + ATP = dCDP + ADP</text>
        <dbReference type="Rhea" id="RHEA:25094"/>
        <dbReference type="ChEBI" id="CHEBI:30616"/>
        <dbReference type="ChEBI" id="CHEBI:57566"/>
        <dbReference type="ChEBI" id="CHEBI:58593"/>
        <dbReference type="ChEBI" id="CHEBI:456216"/>
        <dbReference type="EC" id="2.7.4.25"/>
    </reaction>
</comment>
<evidence type="ECO:0000256" key="4">
    <source>
        <dbReference type="ARBA" id="ARBA00022777"/>
    </source>
</evidence>
<dbReference type="GO" id="GO:0036430">
    <property type="term" value="F:CMP kinase activity"/>
    <property type="evidence" value="ECO:0007669"/>
    <property type="project" value="RHEA"/>
</dbReference>
<sequence length="220" mass="23798">MVIAVDGPAASGKGTLSRRLCTYYGLSYLDTGILYRGVGWILLSQNLDPRHEEDAARVARAFSLDQIDGADIRTPDVSRASSIVAAQPEVRAALLEFQRDFAAHPPKGSNGVVLDGRDIGTVVCPDALVKLYISASPEERAKRRWLELEKRDNAMGLDAVLEDIRRRDARDSGRATAPMRPATDAHFIDTTTLDADAVFARACRHIDQALGVSGAVPASN</sequence>
<protein>
    <recommendedName>
        <fullName evidence="8">Cytidylate kinase</fullName>
        <shortName evidence="8">CK</shortName>
        <ecNumber evidence="8">2.7.4.25</ecNumber>
    </recommendedName>
    <alternativeName>
        <fullName evidence="8">Cytidine monophosphate kinase</fullName>
        <shortName evidence="8">CMP kinase</shortName>
    </alternativeName>
</protein>
<dbReference type="InterPro" id="IPR027417">
    <property type="entry name" value="P-loop_NTPase"/>
</dbReference>
<dbReference type="FunCoup" id="A0A371RLQ4">
    <property type="interactions" value="352"/>
</dbReference>
<evidence type="ECO:0000256" key="5">
    <source>
        <dbReference type="ARBA" id="ARBA00022840"/>
    </source>
</evidence>
<dbReference type="CDD" id="cd02020">
    <property type="entry name" value="CMPK"/>
    <property type="match status" value="1"/>
</dbReference>
<proteinExistence type="inferred from homology"/>
<evidence type="ECO:0000256" key="2">
    <source>
        <dbReference type="ARBA" id="ARBA00022679"/>
    </source>
</evidence>
<dbReference type="HAMAP" id="MF_00238">
    <property type="entry name" value="Cytidyl_kinase_type1"/>
    <property type="match status" value="1"/>
</dbReference>
<dbReference type="Gene3D" id="3.40.50.300">
    <property type="entry name" value="P-loop containing nucleotide triphosphate hydrolases"/>
    <property type="match status" value="1"/>
</dbReference>
<dbReference type="Pfam" id="PF02224">
    <property type="entry name" value="Cytidylate_kin"/>
    <property type="match status" value="1"/>
</dbReference>
<evidence type="ECO:0000256" key="3">
    <source>
        <dbReference type="ARBA" id="ARBA00022741"/>
    </source>
</evidence>
<keyword evidence="11" id="KW-1185">Reference proteome</keyword>
<reference evidence="10 11" key="1">
    <citation type="submission" date="2018-08" db="EMBL/GenBank/DDBJ databases">
        <title>Parvularcula sp. SM1705, isolated from surface water of the South Sea China.</title>
        <authorList>
            <person name="Sun L."/>
        </authorList>
    </citation>
    <scope>NUCLEOTIDE SEQUENCE [LARGE SCALE GENOMIC DNA]</scope>
    <source>
        <strain evidence="10 11">SM1705</strain>
    </source>
</reference>
<evidence type="ECO:0000313" key="11">
    <source>
        <dbReference type="Proteomes" id="UP000264589"/>
    </source>
</evidence>
<gene>
    <name evidence="8" type="primary">cmk</name>
    <name evidence="10" type="ORF">DX908_07165</name>
</gene>
<comment type="catalytic activity">
    <reaction evidence="7 8">
        <text>CMP + ATP = CDP + ADP</text>
        <dbReference type="Rhea" id="RHEA:11600"/>
        <dbReference type="ChEBI" id="CHEBI:30616"/>
        <dbReference type="ChEBI" id="CHEBI:58069"/>
        <dbReference type="ChEBI" id="CHEBI:60377"/>
        <dbReference type="ChEBI" id="CHEBI:456216"/>
        <dbReference type="EC" id="2.7.4.25"/>
    </reaction>
</comment>
<comment type="similarity">
    <text evidence="1 8">Belongs to the cytidylate kinase family. Type 1 subfamily.</text>
</comment>
<dbReference type="Proteomes" id="UP000264589">
    <property type="component" value="Unassembled WGS sequence"/>
</dbReference>
<comment type="subcellular location">
    <subcellularLocation>
        <location evidence="8">Cytoplasm</location>
    </subcellularLocation>
</comment>
<keyword evidence="5 8" id="KW-0067">ATP-binding</keyword>
<evidence type="ECO:0000259" key="9">
    <source>
        <dbReference type="Pfam" id="PF02224"/>
    </source>
</evidence>
<dbReference type="OrthoDB" id="9807434at2"/>
<comment type="caution">
    <text evidence="10">The sequence shown here is derived from an EMBL/GenBank/DDBJ whole genome shotgun (WGS) entry which is preliminary data.</text>
</comment>
<dbReference type="NCBIfam" id="TIGR00017">
    <property type="entry name" value="cmk"/>
    <property type="match status" value="1"/>
</dbReference>
<dbReference type="InterPro" id="IPR011994">
    <property type="entry name" value="Cytidylate_kinase_dom"/>
</dbReference>
<dbReference type="RefSeq" id="WP_116393022.1">
    <property type="nucleotide sequence ID" value="NZ_CAXQPM010000016.1"/>
</dbReference>
<dbReference type="GO" id="GO:0006220">
    <property type="term" value="P:pyrimidine nucleotide metabolic process"/>
    <property type="evidence" value="ECO:0007669"/>
    <property type="project" value="UniProtKB-UniRule"/>
</dbReference>
<feature type="binding site" evidence="8">
    <location>
        <begin position="7"/>
        <end position="15"/>
    </location>
    <ligand>
        <name>ATP</name>
        <dbReference type="ChEBI" id="CHEBI:30616"/>
    </ligand>
</feature>
<dbReference type="GO" id="GO:0005737">
    <property type="term" value="C:cytoplasm"/>
    <property type="evidence" value="ECO:0007669"/>
    <property type="project" value="UniProtKB-SubCell"/>
</dbReference>
<name>A0A371RLQ4_9PROT</name>
<evidence type="ECO:0000256" key="7">
    <source>
        <dbReference type="ARBA" id="ARBA00048478"/>
    </source>
</evidence>
<feature type="domain" description="Cytidylate kinase" evidence="9">
    <location>
        <begin position="3"/>
        <end position="206"/>
    </location>
</feature>
<keyword evidence="3 8" id="KW-0547">Nucleotide-binding</keyword>
<dbReference type="EMBL" id="QUQO01000001">
    <property type="protein sequence ID" value="RFB06387.1"/>
    <property type="molecule type" value="Genomic_DNA"/>
</dbReference>
<dbReference type="GO" id="GO:0005524">
    <property type="term" value="F:ATP binding"/>
    <property type="evidence" value="ECO:0007669"/>
    <property type="project" value="UniProtKB-UniRule"/>
</dbReference>
<keyword evidence="8" id="KW-0963">Cytoplasm</keyword>